<reference evidence="1 2" key="1">
    <citation type="submission" date="2023-01" db="EMBL/GenBank/DDBJ databases">
        <title>Novel diversity within Roseofilum (Cyanobacteria; Desertifilaceae) from marine benthic mats with descriptions of four novel species.</title>
        <authorList>
            <person name="Wang Y."/>
            <person name="Berthold D.E."/>
            <person name="Hu J."/>
            <person name="Lefler F.W."/>
            <person name="Laughinghouse H.D. IV."/>
        </authorList>
    </citation>
    <scope>NUCLEOTIDE SEQUENCE [LARGE SCALE GENOMIC DNA]</scope>
    <source>
        <strain evidence="1 2">BLCC-M154</strain>
    </source>
</reference>
<keyword evidence="2" id="KW-1185">Reference proteome</keyword>
<gene>
    <name evidence="1" type="ORF">PMG71_16355</name>
</gene>
<dbReference type="EMBL" id="JAQOSP010000104">
    <property type="protein sequence ID" value="MDJ1171002.1"/>
    <property type="molecule type" value="Genomic_DNA"/>
</dbReference>
<organism evidence="1 2">
    <name type="scientific">Roseofilum acuticapitatum BLCC-M154</name>
    <dbReference type="NCBI Taxonomy" id="3022444"/>
    <lineage>
        <taxon>Bacteria</taxon>
        <taxon>Bacillati</taxon>
        <taxon>Cyanobacteriota</taxon>
        <taxon>Cyanophyceae</taxon>
        <taxon>Desertifilales</taxon>
        <taxon>Desertifilaceae</taxon>
        <taxon>Roseofilum</taxon>
        <taxon>Roseofilum acuticapitatum</taxon>
    </lineage>
</organism>
<protein>
    <recommendedName>
        <fullName evidence="3">Toxin-antitoxin system protein</fullName>
    </recommendedName>
</protein>
<evidence type="ECO:0008006" key="3">
    <source>
        <dbReference type="Google" id="ProtNLM"/>
    </source>
</evidence>
<sequence length="92" mass="10782">MNIVITLNSELEILLHAKATQRGQDINTFASELLAHVLAQEEQSYQVLEKSSSRTRVEMFKDLFDDEASLPLHLDLDNDREKWEYLKEKYDL</sequence>
<dbReference type="Proteomes" id="UP001235303">
    <property type="component" value="Unassembled WGS sequence"/>
</dbReference>
<accession>A0ABT7AVQ9</accession>
<evidence type="ECO:0000313" key="2">
    <source>
        <dbReference type="Proteomes" id="UP001235303"/>
    </source>
</evidence>
<evidence type="ECO:0000313" key="1">
    <source>
        <dbReference type="EMBL" id="MDJ1171002.1"/>
    </source>
</evidence>
<proteinExistence type="predicted"/>
<dbReference type="RefSeq" id="WP_283754756.1">
    <property type="nucleotide sequence ID" value="NZ_JAQOSP010000104.1"/>
</dbReference>
<comment type="caution">
    <text evidence="1">The sequence shown here is derived from an EMBL/GenBank/DDBJ whole genome shotgun (WGS) entry which is preliminary data.</text>
</comment>
<name>A0ABT7AVQ9_9CYAN</name>